<dbReference type="PATRIC" id="fig|1227455.4.peg.3146"/>
<dbReference type="RefSeq" id="WP_006078946.1">
    <property type="nucleotide sequence ID" value="NZ_AOMD01000030.1"/>
</dbReference>
<dbReference type="PANTHER" id="PTHR42195">
    <property type="entry name" value="UCP015877 FAMILY PROTEIN"/>
    <property type="match status" value="1"/>
</dbReference>
<evidence type="ECO:0008006" key="3">
    <source>
        <dbReference type="Google" id="ProtNLM"/>
    </source>
</evidence>
<dbReference type="STRING" id="1227455.C449_15457"/>
<dbReference type="Pfam" id="PF19769">
    <property type="entry name" value="CPxCG_zf"/>
    <property type="match status" value="1"/>
</dbReference>
<organism evidence="1 2">
    <name type="scientific">Halococcus saccharolyticus DSM 5350</name>
    <dbReference type="NCBI Taxonomy" id="1227455"/>
    <lineage>
        <taxon>Archaea</taxon>
        <taxon>Methanobacteriati</taxon>
        <taxon>Methanobacteriota</taxon>
        <taxon>Stenosarchaea group</taxon>
        <taxon>Halobacteria</taxon>
        <taxon>Halobacteriales</taxon>
        <taxon>Halococcaceae</taxon>
        <taxon>Halococcus</taxon>
    </lineage>
</organism>
<keyword evidence="2" id="KW-1185">Reference proteome</keyword>
<dbReference type="Proteomes" id="UP000011669">
    <property type="component" value="Unassembled WGS sequence"/>
</dbReference>
<name>M0MCB1_9EURY</name>
<dbReference type="InParanoid" id="M0MCB1"/>
<proteinExistence type="predicted"/>
<dbReference type="InterPro" id="IPR012041">
    <property type="entry name" value="Znf_CPxCG-like"/>
</dbReference>
<dbReference type="OrthoDB" id="23364at2157"/>
<dbReference type="PANTHER" id="PTHR42195:SF1">
    <property type="entry name" value="ZINC FINGER PROTEIN"/>
    <property type="match status" value="1"/>
</dbReference>
<evidence type="ECO:0000313" key="1">
    <source>
        <dbReference type="EMBL" id="EMA43386.1"/>
    </source>
</evidence>
<comment type="caution">
    <text evidence="1">The sequence shown here is derived from an EMBL/GenBank/DDBJ whole genome shotgun (WGS) entry which is preliminary data.</text>
</comment>
<protein>
    <recommendedName>
        <fullName evidence="3">Zinc finger protein</fullName>
    </recommendedName>
</protein>
<evidence type="ECO:0000313" key="2">
    <source>
        <dbReference type="Proteomes" id="UP000011669"/>
    </source>
</evidence>
<accession>M0MCB1</accession>
<dbReference type="EMBL" id="AOMD01000030">
    <property type="protein sequence ID" value="EMA43386.1"/>
    <property type="molecule type" value="Genomic_DNA"/>
</dbReference>
<dbReference type="AlphaFoldDB" id="M0MCB1"/>
<dbReference type="PIRSF" id="PIRSF015877">
    <property type="entry name" value="UCP015877"/>
    <property type="match status" value="1"/>
</dbReference>
<reference evidence="1 2" key="1">
    <citation type="journal article" date="2014" name="PLoS Genet.">
        <title>Phylogenetically driven sequencing of extremely halophilic archaea reveals strategies for static and dynamic osmo-response.</title>
        <authorList>
            <person name="Becker E.A."/>
            <person name="Seitzer P.M."/>
            <person name="Tritt A."/>
            <person name="Larsen D."/>
            <person name="Krusor M."/>
            <person name="Yao A.I."/>
            <person name="Wu D."/>
            <person name="Madern D."/>
            <person name="Eisen J.A."/>
            <person name="Darling A.E."/>
            <person name="Facciotti M.T."/>
        </authorList>
    </citation>
    <scope>NUCLEOTIDE SEQUENCE [LARGE SCALE GENOMIC DNA]</scope>
    <source>
        <strain evidence="1 2">DSM 5350</strain>
    </source>
</reference>
<sequence length="215" mass="23523">MSEATERVAVACPSCSPAEPVVHEVLKPGGQTTVRCTECSHTHKTKIEEPETVECDVIVSQDGESFATATDVPAGESLAEGEEFVLDTPEALLTVRITSLEVGDDQRPESATAEDIDTIWTRVVGNVGVDVTLNPQDGRDETRSIELRVPGDYEFTVGEREDLADETFTVKGIHLRADATGYGFDRLDHEEDMAFAKDIDRLYADDESSSAWSVW</sequence>
<gene>
    <name evidence="1" type="ORF">C449_15457</name>
</gene>